<dbReference type="PROSITE" id="PS50030">
    <property type="entry name" value="UBA"/>
    <property type="match status" value="1"/>
</dbReference>
<dbReference type="SUPFAM" id="SSF46934">
    <property type="entry name" value="UBA-like"/>
    <property type="match status" value="1"/>
</dbReference>
<accession>A0A1J4JR64</accession>
<organism evidence="2 3">
    <name type="scientific">Tritrichomonas foetus</name>
    <dbReference type="NCBI Taxonomy" id="1144522"/>
    <lineage>
        <taxon>Eukaryota</taxon>
        <taxon>Metamonada</taxon>
        <taxon>Parabasalia</taxon>
        <taxon>Tritrichomonadida</taxon>
        <taxon>Tritrichomonadidae</taxon>
        <taxon>Tritrichomonas</taxon>
    </lineage>
</organism>
<sequence length="160" mass="18361">MILPNQNVGCICQSLSDDEYDVDKKVNTNLHISIKIHLQSKSQEAFHTKPLVVDLPKRRSTRSLESNIAALMEYGFHRSDCEIALHRSHNNLDRALDYLADPSQAQKFVPSRTQNDIDTENKVSLLKNETKMQDEIIIHQVLKLNNDSYELSKETLLTMI</sequence>
<keyword evidence="3" id="KW-1185">Reference proteome</keyword>
<proteinExistence type="predicted"/>
<dbReference type="RefSeq" id="XP_068354791.1">
    <property type="nucleotide sequence ID" value="XM_068507962.1"/>
</dbReference>
<feature type="domain" description="UBA" evidence="1">
    <location>
        <begin position="62"/>
        <end position="102"/>
    </location>
</feature>
<comment type="caution">
    <text evidence="2">The sequence shown here is derived from an EMBL/GenBank/DDBJ whole genome shotgun (WGS) entry which is preliminary data.</text>
</comment>
<dbReference type="AlphaFoldDB" id="A0A1J4JR64"/>
<dbReference type="SMART" id="SM00165">
    <property type="entry name" value="UBA"/>
    <property type="match status" value="1"/>
</dbReference>
<evidence type="ECO:0000313" key="2">
    <source>
        <dbReference type="EMBL" id="OHT01655.1"/>
    </source>
</evidence>
<dbReference type="EMBL" id="MLAK01000902">
    <property type="protein sequence ID" value="OHT01655.1"/>
    <property type="molecule type" value="Genomic_DNA"/>
</dbReference>
<gene>
    <name evidence="2" type="ORF">TRFO_31493</name>
</gene>
<dbReference type="Pfam" id="PF00627">
    <property type="entry name" value="UBA"/>
    <property type="match status" value="1"/>
</dbReference>
<dbReference type="InterPro" id="IPR015940">
    <property type="entry name" value="UBA"/>
</dbReference>
<name>A0A1J4JR64_9EUKA</name>
<protein>
    <recommendedName>
        <fullName evidence="1">UBA domain-containing protein</fullName>
    </recommendedName>
</protein>
<dbReference type="InterPro" id="IPR009060">
    <property type="entry name" value="UBA-like_sf"/>
</dbReference>
<dbReference type="VEuPathDB" id="TrichDB:TRFO_31493"/>
<dbReference type="Gene3D" id="1.10.8.10">
    <property type="entry name" value="DNA helicase RuvA subunit, C-terminal domain"/>
    <property type="match status" value="1"/>
</dbReference>
<reference evidence="2" key="1">
    <citation type="submission" date="2016-10" db="EMBL/GenBank/DDBJ databases">
        <authorList>
            <person name="Benchimol M."/>
            <person name="Almeida L.G."/>
            <person name="Vasconcelos A.T."/>
            <person name="Perreira-Neves A."/>
            <person name="Rosa I.A."/>
            <person name="Tasca T."/>
            <person name="Bogo M.R."/>
            <person name="de Souza W."/>
        </authorList>
    </citation>
    <scope>NUCLEOTIDE SEQUENCE [LARGE SCALE GENOMIC DNA]</scope>
    <source>
        <strain evidence="2">K</strain>
    </source>
</reference>
<dbReference type="Proteomes" id="UP000179807">
    <property type="component" value="Unassembled WGS sequence"/>
</dbReference>
<evidence type="ECO:0000313" key="3">
    <source>
        <dbReference type="Proteomes" id="UP000179807"/>
    </source>
</evidence>
<dbReference type="FunFam" id="1.10.8.10:FF:000003">
    <property type="entry name" value="UV excision repair protein RAD23 homolog"/>
    <property type="match status" value="1"/>
</dbReference>
<dbReference type="OrthoDB" id="419317at2759"/>
<dbReference type="GeneID" id="94842666"/>
<evidence type="ECO:0000259" key="1">
    <source>
        <dbReference type="PROSITE" id="PS50030"/>
    </source>
</evidence>